<dbReference type="GO" id="GO:0009636">
    <property type="term" value="P:response to toxic substance"/>
    <property type="evidence" value="ECO:0007669"/>
    <property type="project" value="UniProtKB-ARBA"/>
</dbReference>
<comment type="caution">
    <text evidence="10">The sequence shown here is derived from an EMBL/GenBank/DDBJ whole genome shotgun (WGS) entry which is preliminary data.</text>
</comment>
<dbReference type="NCBIfam" id="TIGR00915">
    <property type="entry name" value="2A0602"/>
    <property type="match status" value="1"/>
</dbReference>
<dbReference type="SUPFAM" id="SSF82714">
    <property type="entry name" value="Multidrug efflux transporter AcrB TolC docking domain, DN and DC subdomains"/>
    <property type="match status" value="2"/>
</dbReference>
<dbReference type="NCBIfam" id="NF000282">
    <property type="entry name" value="RND_permease_1"/>
    <property type="match status" value="1"/>
</dbReference>
<dbReference type="InterPro" id="IPR001036">
    <property type="entry name" value="Acrflvin-R"/>
</dbReference>
<keyword evidence="8 9" id="KW-0472">Membrane</keyword>
<dbReference type="InterPro" id="IPR004764">
    <property type="entry name" value="MdtF-like"/>
</dbReference>
<evidence type="ECO:0000256" key="4">
    <source>
        <dbReference type="ARBA" id="ARBA00022475"/>
    </source>
</evidence>
<dbReference type="InterPro" id="IPR027463">
    <property type="entry name" value="AcrB_DN_DC_subdom"/>
</dbReference>
<evidence type="ECO:0000256" key="8">
    <source>
        <dbReference type="ARBA" id="ARBA00023136"/>
    </source>
</evidence>
<dbReference type="FunFam" id="3.30.70.1430:FF:000001">
    <property type="entry name" value="Efflux pump membrane transporter"/>
    <property type="match status" value="1"/>
</dbReference>
<feature type="transmembrane region" description="Helical" evidence="9">
    <location>
        <begin position="970"/>
        <end position="992"/>
    </location>
</feature>
<dbReference type="Gene3D" id="3.30.70.1320">
    <property type="entry name" value="Multidrug efflux transporter AcrB pore domain like"/>
    <property type="match status" value="1"/>
</dbReference>
<keyword evidence="7 9" id="KW-1133">Transmembrane helix</keyword>
<dbReference type="RefSeq" id="WP_006968445.1">
    <property type="nucleotide sequence ID" value="NZ_APJX01000014.1"/>
</dbReference>
<feature type="transmembrane region" description="Helical" evidence="9">
    <location>
        <begin position="869"/>
        <end position="886"/>
    </location>
</feature>
<dbReference type="FunFam" id="1.20.1640.10:FF:000001">
    <property type="entry name" value="Efflux pump membrane transporter"/>
    <property type="match status" value="1"/>
</dbReference>
<name>S0FR30_9BACT</name>
<feature type="transmembrane region" description="Helical" evidence="9">
    <location>
        <begin position="368"/>
        <end position="389"/>
    </location>
</feature>
<dbReference type="EMBL" id="APJX01000014">
    <property type="protein sequence ID" value="EMS77548.1"/>
    <property type="molecule type" value="Genomic_DNA"/>
</dbReference>
<dbReference type="PATRIC" id="fig|1286635.3.peg.4472"/>
<feature type="transmembrane region" description="Helical" evidence="9">
    <location>
        <begin position="395"/>
        <end position="415"/>
    </location>
</feature>
<protein>
    <submittedName>
        <fullName evidence="10">Hydrophobe/amphiphile efflux-1 family transporter BepG</fullName>
    </submittedName>
</protein>
<dbReference type="AlphaFoldDB" id="S0FR30"/>
<dbReference type="PANTHER" id="PTHR32063:SF76">
    <property type="entry name" value="EFFLUX PUMP MEMBRANE TRANSPORTER"/>
    <property type="match status" value="1"/>
</dbReference>
<dbReference type="OrthoDB" id="9759330at2"/>
<feature type="transmembrane region" description="Helical" evidence="9">
    <location>
        <begin position="342"/>
        <end position="361"/>
    </location>
</feature>
<dbReference type="Gene3D" id="3.30.70.1440">
    <property type="entry name" value="Multidrug efflux transporter AcrB pore domain"/>
    <property type="match status" value="1"/>
</dbReference>
<dbReference type="GO" id="GO:0015562">
    <property type="term" value="F:efflux transmembrane transporter activity"/>
    <property type="evidence" value="ECO:0007669"/>
    <property type="project" value="InterPro"/>
</dbReference>
<dbReference type="SUPFAM" id="SSF82693">
    <property type="entry name" value="Multidrug efflux transporter AcrB pore domain, PN1, PN2, PC1 and PC2 subdomains"/>
    <property type="match status" value="3"/>
</dbReference>
<evidence type="ECO:0000256" key="9">
    <source>
        <dbReference type="SAM" id="Phobius"/>
    </source>
</evidence>
<feature type="transmembrane region" description="Helical" evidence="9">
    <location>
        <begin position="998"/>
        <end position="1024"/>
    </location>
</feature>
<evidence type="ECO:0000256" key="2">
    <source>
        <dbReference type="ARBA" id="ARBA00010942"/>
    </source>
</evidence>
<organism evidence="10 11">
    <name type="scientific">Desulfotignum phosphitoxidans DSM 13687</name>
    <dbReference type="NCBI Taxonomy" id="1286635"/>
    <lineage>
        <taxon>Bacteria</taxon>
        <taxon>Pseudomonadati</taxon>
        <taxon>Thermodesulfobacteriota</taxon>
        <taxon>Desulfobacteria</taxon>
        <taxon>Desulfobacterales</taxon>
        <taxon>Desulfobacteraceae</taxon>
        <taxon>Desulfotignum</taxon>
    </lineage>
</organism>
<dbReference type="Gene3D" id="3.30.2090.10">
    <property type="entry name" value="Multidrug efflux transporter AcrB TolC docking domain, DN and DC subdomains"/>
    <property type="match status" value="2"/>
</dbReference>
<evidence type="ECO:0000256" key="1">
    <source>
        <dbReference type="ARBA" id="ARBA00004429"/>
    </source>
</evidence>
<dbReference type="PRINTS" id="PR00702">
    <property type="entry name" value="ACRIFLAVINRP"/>
</dbReference>
<accession>S0FR30</accession>
<sequence>MISNVFIHRPRLAGVVSIVITLAGFLALMNIPVAQYPQITPPVIRVSAFYPGANAEVLAKTVAAPLEKEINGVSNMLYMSSSCSDTGSYSMQVTFEVGSDPDINQVNLQNRIQLATPKLPVEVVDQGISVRKRSTDMMAAISFYSPDKTRDLLFLSNYLSSQVKDTLIRINGVSDAMIFGEKEYSLRIWMNPKRMTALGLTSSDIIAAIRTQNVQASLGTVGMEPLEHKQPVQFSLRAKGRLTDAREFEQIIVQTNDRGGLVRLRDVARVELAARSYDTESILNGNPANTLAVYRDSDSNALETMEAVRKELEKLKPGMPDDVAYEIILDTTRYVSAAIDEIIFTLALVTLLVVAVIFVFLQDWRATLIPSVAIPVSLIGTFAILMALGFNANTITLFALIMAIGLVVDDAIVVVENVHRVMHEENLDAPAATKKAMSQVVGPIISTTLVLFSVFVPVGFMPGITGELYRQFAVTMCSAVLLSATCALTLSPALCATFLTRHRVAAKGPYAWFNRLVDASRKGYVTGSGWMIRWLIIPVLLFAAVITGMTFLFIHTPTSFLPQEDQGYFLMNVQLPQAASLSRTAAVMDQITGEIRQLDGVENMIGVSGFSLLSGNAANVGFSLAILKPWDERREPHQQLAAIVRQAQARLAAIPDANAFAFAPPPISGLGASAGFSFQLLAKQGQDPKELFGMALGLMMAANQDPVLEGVFTTYTADTPQIFVDVDRTRAQYLNVPVSRIFSTLQAHLGSAYVNDFNLGGRTYQVKIQADALFRDTMEDIQDLYVRSNDGKMIPLTSLVALRTVLGPQLIKRYNQYTSADFNGDPAPGFSSGQAMDAMEKVAADVLAPGFDYEWSALSYQEKTTGNEVVWLFALALVFAYLFLVAQYESWNLPLSIVFTIPVGTLGALSGLWLLNLPLSIYAQIGLVLLVGLAAKNAILIVEFARNQRLEGLSIADAAVAGGAIRFRPVLMTSLTFIFGLVPMLIATGAGAGSRRAIGTAVFSGMCVATFFGIFLIPALYYIFQTISEKGRTRRERKKTQNDH</sequence>
<gene>
    <name evidence="10" type="primary">bepG</name>
    <name evidence="10" type="ORF">Dpo_14c00310</name>
</gene>
<keyword evidence="4" id="KW-1003">Cell membrane</keyword>
<proteinExistence type="inferred from homology"/>
<keyword evidence="5" id="KW-0997">Cell inner membrane</keyword>
<feature type="transmembrane region" description="Helical" evidence="9">
    <location>
        <begin position="436"/>
        <end position="460"/>
    </location>
</feature>
<dbReference type="SUPFAM" id="SSF82866">
    <property type="entry name" value="Multidrug efflux transporter AcrB transmembrane domain"/>
    <property type="match status" value="2"/>
</dbReference>
<comment type="subcellular location">
    <subcellularLocation>
        <location evidence="1">Cell inner membrane</location>
        <topology evidence="1">Multi-pass membrane protein</topology>
    </subcellularLocation>
</comment>
<feature type="transmembrane region" description="Helical" evidence="9">
    <location>
        <begin position="12"/>
        <end position="33"/>
    </location>
</feature>
<dbReference type="Proteomes" id="UP000014216">
    <property type="component" value="Unassembled WGS sequence"/>
</dbReference>
<dbReference type="Gene3D" id="3.30.70.1430">
    <property type="entry name" value="Multidrug efflux transporter AcrB pore domain"/>
    <property type="match status" value="2"/>
</dbReference>
<feature type="transmembrane region" description="Helical" evidence="9">
    <location>
        <begin position="531"/>
        <end position="554"/>
    </location>
</feature>
<feature type="transmembrane region" description="Helical" evidence="9">
    <location>
        <begin position="472"/>
        <end position="499"/>
    </location>
</feature>
<keyword evidence="3" id="KW-0813">Transport</keyword>
<evidence type="ECO:0000256" key="5">
    <source>
        <dbReference type="ARBA" id="ARBA00022519"/>
    </source>
</evidence>
<feature type="transmembrane region" description="Helical" evidence="9">
    <location>
        <begin position="893"/>
        <end position="915"/>
    </location>
</feature>
<comment type="similarity">
    <text evidence="2">Belongs to the resistance-nodulation-cell division (RND) (TC 2.A.6) family.</text>
</comment>
<keyword evidence="6 9" id="KW-0812">Transmembrane</keyword>
<reference evidence="10 11" key="1">
    <citation type="journal article" date="2013" name="Genome Announc.">
        <title>Draft Genome Sequence of Desulfotignum phosphitoxidans DSM 13687 Strain FiPS-3.</title>
        <authorList>
            <person name="Poehlein A."/>
            <person name="Daniel R."/>
            <person name="Simeonova D.D."/>
        </authorList>
    </citation>
    <scope>NUCLEOTIDE SEQUENCE [LARGE SCALE GENOMIC DNA]</scope>
    <source>
        <strain evidence="10 11">DSM 13687</strain>
    </source>
</reference>
<evidence type="ECO:0000313" key="10">
    <source>
        <dbReference type="EMBL" id="EMS77548.1"/>
    </source>
</evidence>
<evidence type="ECO:0000256" key="3">
    <source>
        <dbReference type="ARBA" id="ARBA00022448"/>
    </source>
</evidence>
<keyword evidence="11" id="KW-1185">Reference proteome</keyword>
<evidence type="ECO:0000256" key="6">
    <source>
        <dbReference type="ARBA" id="ARBA00022692"/>
    </source>
</evidence>
<dbReference type="PANTHER" id="PTHR32063">
    <property type="match status" value="1"/>
</dbReference>
<dbReference type="GO" id="GO:0042910">
    <property type="term" value="F:xenobiotic transmembrane transporter activity"/>
    <property type="evidence" value="ECO:0007669"/>
    <property type="project" value="TreeGrafter"/>
</dbReference>
<dbReference type="GO" id="GO:0005886">
    <property type="term" value="C:plasma membrane"/>
    <property type="evidence" value="ECO:0007669"/>
    <property type="project" value="UniProtKB-SubCell"/>
</dbReference>
<evidence type="ECO:0000313" key="11">
    <source>
        <dbReference type="Proteomes" id="UP000014216"/>
    </source>
</evidence>
<feature type="transmembrane region" description="Helical" evidence="9">
    <location>
        <begin position="921"/>
        <end position="942"/>
    </location>
</feature>
<dbReference type="Pfam" id="PF00873">
    <property type="entry name" value="ACR_tran"/>
    <property type="match status" value="1"/>
</dbReference>
<evidence type="ECO:0000256" key="7">
    <source>
        <dbReference type="ARBA" id="ARBA00022989"/>
    </source>
</evidence>
<dbReference type="Gene3D" id="1.20.1640.10">
    <property type="entry name" value="Multidrug efflux transporter AcrB transmembrane domain"/>
    <property type="match status" value="2"/>
</dbReference>